<evidence type="ECO:0000313" key="3">
    <source>
        <dbReference type="EMBL" id="MBH1941460.1"/>
    </source>
</evidence>
<dbReference type="EMBL" id="JAEAGR010000011">
    <property type="protein sequence ID" value="MBH1941460.1"/>
    <property type="molecule type" value="Genomic_DNA"/>
</dbReference>
<evidence type="ECO:0000313" key="4">
    <source>
        <dbReference type="Proteomes" id="UP000623269"/>
    </source>
</evidence>
<dbReference type="Pfam" id="PF08955">
    <property type="entry name" value="BofC_C"/>
    <property type="match status" value="1"/>
</dbReference>
<gene>
    <name evidence="3" type="ORF">I5677_11205</name>
</gene>
<dbReference type="InterPro" id="IPR015050">
    <property type="entry name" value="BofC_C"/>
</dbReference>
<dbReference type="Proteomes" id="UP000623269">
    <property type="component" value="Unassembled WGS sequence"/>
</dbReference>
<feature type="transmembrane region" description="Helical" evidence="1">
    <location>
        <begin position="6"/>
        <end position="28"/>
    </location>
</feature>
<keyword evidence="1" id="KW-1133">Transmembrane helix</keyword>
<name>A0A8J7H3H1_9FIRM</name>
<evidence type="ECO:0000256" key="1">
    <source>
        <dbReference type="SAM" id="Phobius"/>
    </source>
</evidence>
<accession>A0A8J7H3H1</accession>
<dbReference type="AlphaFoldDB" id="A0A8J7H3H1"/>
<organism evidence="3 4">
    <name type="scientific">Mobilitalea sibirica</name>
    <dbReference type="NCBI Taxonomy" id="1462919"/>
    <lineage>
        <taxon>Bacteria</taxon>
        <taxon>Bacillati</taxon>
        <taxon>Bacillota</taxon>
        <taxon>Clostridia</taxon>
        <taxon>Lachnospirales</taxon>
        <taxon>Lachnospiraceae</taxon>
        <taxon>Mobilitalea</taxon>
    </lineage>
</organism>
<comment type="caution">
    <text evidence="3">The sequence shown here is derived from an EMBL/GenBank/DDBJ whole genome shotgun (WGS) entry which is preliminary data.</text>
</comment>
<keyword evidence="1" id="KW-0472">Membrane</keyword>
<keyword evidence="1" id="KW-0812">Transmembrane</keyword>
<feature type="domain" description="Bypass of forespore C C-terminal" evidence="2">
    <location>
        <begin position="162"/>
        <end position="219"/>
    </location>
</feature>
<protein>
    <submittedName>
        <fullName evidence="3">BofC C-terminal domain-containing protein</fullName>
    </submittedName>
</protein>
<dbReference type="RefSeq" id="WP_197661674.1">
    <property type="nucleotide sequence ID" value="NZ_JAEAGR010000011.1"/>
</dbReference>
<keyword evidence="4" id="KW-1185">Reference proteome</keyword>
<reference evidence="3" key="1">
    <citation type="submission" date="2020-12" db="EMBL/GenBank/DDBJ databases">
        <title>M. sibirica DSM 26468T genome.</title>
        <authorList>
            <person name="Thieme N."/>
            <person name="Rettenmaier R."/>
            <person name="Zverlov V."/>
            <person name="Liebl W."/>
        </authorList>
    </citation>
    <scope>NUCLEOTIDE SEQUENCE</scope>
    <source>
        <strain evidence="3">DSM 26468</strain>
    </source>
</reference>
<sequence>MRLRKAYIYLLSFISLSVMFSTCYYLSYKHALNEFNRRAIERNLEFVGLQDNTMPTPSVKEENNETVSVNVQPDTILPSTKYTLMIYDIKSGTNEKYEQNPPGYLVGLNREEVLEYLSEYMSDLTLSEYNKGLLSYELIEFSSEAVVLRKSYDPDMVPFRFYVAVKDGYVVVYNSDLKSVFSYTHIEAKNLPEEDRIELSKGIYLNSIDEVYSLLESYSS</sequence>
<evidence type="ECO:0000259" key="2">
    <source>
        <dbReference type="Pfam" id="PF08955"/>
    </source>
</evidence>
<proteinExistence type="predicted"/>